<evidence type="ECO:0000256" key="1">
    <source>
        <dbReference type="SAM" id="Phobius"/>
    </source>
</evidence>
<accession>B2FNS3</accession>
<dbReference type="EMBL" id="AM743169">
    <property type="protein sequence ID" value="CAQ45579.1"/>
    <property type="molecule type" value="Genomic_DNA"/>
</dbReference>
<keyword evidence="1" id="KW-1133">Transmembrane helix</keyword>
<evidence type="ECO:0000313" key="2">
    <source>
        <dbReference type="EMBL" id="CAQ45579.1"/>
    </source>
</evidence>
<protein>
    <submittedName>
        <fullName evidence="2">Uncharacterized protein</fullName>
    </submittedName>
</protein>
<dbReference type="AlphaFoldDB" id="B2FNS3"/>
<feature type="transmembrane region" description="Helical" evidence="1">
    <location>
        <begin position="6"/>
        <end position="22"/>
    </location>
</feature>
<gene>
    <name evidence="2" type="ordered locus">Smlt2075</name>
</gene>
<keyword evidence="3" id="KW-1185">Reference proteome</keyword>
<organism evidence="2 3">
    <name type="scientific">Stenotrophomonas maltophilia (strain K279a)</name>
    <dbReference type="NCBI Taxonomy" id="522373"/>
    <lineage>
        <taxon>Bacteria</taxon>
        <taxon>Pseudomonadati</taxon>
        <taxon>Pseudomonadota</taxon>
        <taxon>Gammaproteobacteria</taxon>
        <taxon>Lysobacterales</taxon>
        <taxon>Lysobacteraceae</taxon>
        <taxon>Stenotrophomonas</taxon>
        <taxon>Stenotrophomonas maltophilia group</taxon>
    </lineage>
</organism>
<proteinExistence type="predicted"/>
<dbReference type="eggNOG" id="ENOG503371J">
    <property type="taxonomic scope" value="Bacteria"/>
</dbReference>
<name>B2FNS3_STRMK</name>
<reference evidence="2 3" key="1">
    <citation type="journal article" date="2008" name="Genome Biol.">
        <title>The complete genome, comparative and functional analysis of Stenotrophomonas maltophilia reveals an organism heavily shielded by drug resistance determinants.</title>
        <authorList>
            <person name="Crossman L.C."/>
            <person name="Gould V.C."/>
            <person name="Dow J.M."/>
            <person name="Vernikos G.S."/>
            <person name="Okazaki A."/>
            <person name="Sebaihia M."/>
            <person name="Saunders D."/>
            <person name="Arrowsmith C."/>
            <person name="Carver T."/>
            <person name="Peters N."/>
            <person name="Adlem E."/>
            <person name="Kerhornou A."/>
            <person name="Lord A."/>
            <person name="Murphy L."/>
            <person name="Seeger K."/>
            <person name="Squares R."/>
            <person name="Rutter S."/>
            <person name="Quail M.A."/>
            <person name="Rajandream M.A."/>
            <person name="Harris D."/>
            <person name="Churcher C."/>
            <person name="Bentley S.D."/>
            <person name="Parkhill J."/>
            <person name="Thomson N.R."/>
            <person name="Avison M.B."/>
        </authorList>
    </citation>
    <scope>NUCLEOTIDE SEQUENCE [LARGE SCALE GENOMIC DNA]</scope>
    <source>
        <strain evidence="2 3">K279a</strain>
    </source>
</reference>
<dbReference type="RefSeq" id="WP_012479959.1">
    <property type="nucleotide sequence ID" value="NC_010943.1"/>
</dbReference>
<dbReference type="EnsemblBacteria" id="CAQ45579">
    <property type="protein sequence ID" value="CAQ45579"/>
    <property type="gene ID" value="Smlt2075"/>
</dbReference>
<keyword evidence="1" id="KW-0472">Membrane</keyword>
<keyword evidence="1" id="KW-0812">Transmembrane</keyword>
<evidence type="ECO:0000313" key="3">
    <source>
        <dbReference type="Proteomes" id="UP000008840"/>
    </source>
</evidence>
<dbReference type="KEGG" id="sml:Smlt2075"/>
<dbReference type="Proteomes" id="UP000008840">
    <property type="component" value="Chromosome"/>
</dbReference>
<sequence>MAIGVLVSQIMYMLVVWLPANAKRKRIRKNLQHHYALFKEQCIYQLLFASDGAADPKVVEDLADIKKFRAYFAAIGPSGGEKWYDVMNGLEAGHVSSIVVELGILAEELKYTLAAIDVGEDEVYAFLKRLNRAIVVLRDGSENSDVEYLANFLWELFAGWSVVTGYQDGDFVMDRIDKL</sequence>
<dbReference type="HOGENOM" id="CLU_100934_0_0_6"/>